<dbReference type="EMBL" id="VUMG01000003">
    <property type="protein sequence ID" value="MSS45960.1"/>
    <property type="molecule type" value="Genomic_DNA"/>
</dbReference>
<name>A0A7K0J7N4_9ACTN</name>
<feature type="transmembrane region" description="Helical" evidence="1">
    <location>
        <begin position="283"/>
        <end position="303"/>
    </location>
</feature>
<protein>
    <submittedName>
        <fullName evidence="3">Glycosyltransferase family 2 protein</fullName>
    </submittedName>
</protein>
<keyword evidence="1" id="KW-0472">Membrane</keyword>
<evidence type="ECO:0000259" key="2">
    <source>
        <dbReference type="Pfam" id="PF00535"/>
    </source>
</evidence>
<accession>A0A7K0J7N4</accession>
<gene>
    <name evidence="3" type="ORF">FYJ43_07900</name>
</gene>
<feature type="domain" description="Glycosyltransferase 2-like" evidence="2">
    <location>
        <begin position="10"/>
        <end position="135"/>
    </location>
</feature>
<keyword evidence="1" id="KW-0812">Transmembrane</keyword>
<dbReference type="Proteomes" id="UP000466104">
    <property type="component" value="Unassembled WGS sequence"/>
</dbReference>
<reference evidence="3 4" key="1">
    <citation type="submission" date="2019-08" db="EMBL/GenBank/DDBJ databases">
        <title>In-depth cultivation of the pig gut microbiome towards novel bacterial diversity and tailored functional studies.</title>
        <authorList>
            <person name="Wylensek D."/>
            <person name="Hitch T.C.A."/>
            <person name="Clavel T."/>
        </authorList>
    </citation>
    <scope>NUCLEOTIDE SEQUENCE [LARGE SCALE GENOMIC DNA]</scope>
    <source>
        <strain evidence="3 4">WCA-380-WT-3A</strain>
    </source>
</reference>
<proteinExistence type="predicted"/>
<dbReference type="AlphaFoldDB" id="A0A7K0J7N4"/>
<keyword evidence="3" id="KW-0808">Transferase</keyword>
<evidence type="ECO:0000256" key="1">
    <source>
        <dbReference type="SAM" id="Phobius"/>
    </source>
</evidence>
<feature type="transmembrane region" description="Helical" evidence="1">
    <location>
        <begin position="315"/>
        <end position="335"/>
    </location>
</feature>
<dbReference type="Pfam" id="PF00535">
    <property type="entry name" value="Glycos_transf_2"/>
    <property type="match status" value="1"/>
</dbReference>
<dbReference type="InterPro" id="IPR050834">
    <property type="entry name" value="Glycosyltransf_2"/>
</dbReference>
<keyword evidence="4" id="KW-1185">Reference proteome</keyword>
<sequence>MPSYLAPPVSVVIPVRNEERYLEESVVGVINQGYPGLLEIILAIAPSTDRTAEIAHHLAAQDDRIRVIDNPDGTTPKALNLAVAVSQYDIIVRVDAHGELGPEYIATAVELLERTGAANVGGIMDAQGYTPFEQAVAVAYTSKLGLGSSAFHQGNAPEGPAETVFLGVFRKADLEAVGGFCPEFDRAQDWELNYRLRQSGREVWFSPNLRVTYRPRSTAKALAKQFFRTGQWRREVMRRHRDSVSLRYLAAPIAVAGITAGTALGLVGAVQAAKGKTLKRWPLIGWAAPLGYANIVGVGSAVMKRDMDPGVRARLPLVLAIMHMSWGAGFIVGLGDRSHN</sequence>
<dbReference type="GO" id="GO:0016740">
    <property type="term" value="F:transferase activity"/>
    <property type="evidence" value="ECO:0007669"/>
    <property type="project" value="UniProtKB-KW"/>
</dbReference>
<dbReference type="SUPFAM" id="SSF53448">
    <property type="entry name" value="Nucleotide-diphospho-sugar transferases"/>
    <property type="match status" value="1"/>
</dbReference>
<dbReference type="InterPro" id="IPR001173">
    <property type="entry name" value="Glyco_trans_2-like"/>
</dbReference>
<comment type="caution">
    <text evidence="3">The sequence shown here is derived from an EMBL/GenBank/DDBJ whole genome shotgun (WGS) entry which is preliminary data.</text>
</comment>
<evidence type="ECO:0000313" key="4">
    <source>
        <dbReference type="Proteomes" id="UP000466104"/>
    </source>
</evidence>
<dbReference type="InterPro" id="IPR029044">
    <property type="entry name" value="Nucleotide-diphossugar_trans"/>
</dbReference>
<dbReference type="PANTHER" id="PTHR43685">
    <property type="entry name" value="GLYCOSYLTRANSFERASE"/>
    <property type="match status" value="1"/>
</dbReference>
<dbReference type="Gene3D" id="3.90.550.10">
    <property type="entry name" value="Spore Coat Polysaccharide Biosynthesis Protein SpsA, Chain A"/>
    <property type="match status" value="1"/>
</dbReference>
<evidence type="ECO:0000313" key="3">
    <source>
        <dbReference type="EMBL" id="MSS45960.1"/>
    </source>
</evidence>
<feature type="transmembrane region" description="Helical" evidence="1">
    <location>
        <begin position="248"/>
        <end position="271"/>
    </location>
</feature>
<keyword evidence="1" id="KW-1133">Transmembrane helix</keyword>
<dbReference type="CDD" id="cd02525">
    <property type="entry name" value="Succinoglycan_BP_ExoA"/>
    <property type="match status" value="1"/>
</dbReference>
<organism evidence="3 4">
    <name type="scientific">Cutibacterium porci</name>
    <dbReference type="NCBI Taxonomy" id="2605781"/>
    <lineage>
        <taxon>Bacteria</taxon>
        <taxon>Bacillati</taxon>
        <taxon>Actinomycetota</taxon>
        <taxon>Actinomycetes</taxon>
        <taxon>Propionibacteriales</taxon>
        <taxon>Propionibacteriaceae</taxon>
        <taxon>Cutibacterium</taxon>
    </lineage>
</organism>
<dbReference type="PANTHER" id="PTHR43685:SF14">
    <property type="entry name" value="GLYCOSYLTRANSFERASE 2-LIKE DOMAIN-CONTAINING PROTEIN"/>
    <property type="match status" value="1"/>
</dbReference>
<dbReference type="RefSeq" id="WP_154563714.1">
    <property type="nucleotide sequence ID" value="NZ_VUMG01000003.1"/>
</dbReference>